<sequence>MPTIGIMLAGILTIVLLFFSGFASGSEIAFFSLSPTDIAELSQGKTQDDRNIQLLREDSERTLATVLIVNNFVNVTIIMLCNYIFGSLIHFGPQAYWLQFLIITVLLTFLLLLFGEIIPKIYSRQTPLMFCRRAVNSILFLRKFFWPLETLLLRSGVMAEKVVQKESHVLSVDELEQALELTDKNDIKNEQSMLKGIIKFGDETAKEVMTSRQDIVDLEIHSNFSMVLKCIVENNYSRIPVYQDNADNIRGILYIKDLLPHLQKGANFRWQTLIRPAYFVPETKKIDDLLREFQDNKVHIAIVVDEFGGTSGIVTLEDILEEIVGEINDEYDEDEKTFSKLNYNTYIFEGKTLLSDFCKILNINDNEFSEVEGEADSLAGLLLEIKGDFLNVHEVINYKNYTFEILSVDERRITKIKVTVHKKTDGTH</sequence>
<evidence type="ECO:0000256" key="10">
    <source>
        <dbReference type="PROSITE-ProRule" id="PRU01193"/>
    </source>
</evidence>
<proteinExistence type="inferred from homology"/>
<dbReference type="Proteomes" id="UP000664265">
    <property type="component" value="Unassembled WGS sequence"/>
</dbReference>
<dbReference type="InterPro" id="IPR046342">
    <property type="entry name" value="CBS_dom_sf"/>
</dbReference>
<dbReference type="PANTHER" id="PTHR22777:SF32">
    <property type="entry name" value="UPF0053 INNER MEMBRANE PROTEIN YFJD"/>
    <property type="match status" value="1"/>
</dbReference>
<dbReference type="InterPro" id="IPR044751">
    <property type="entry name" value="Ion_transp-like_CBS"/>
</dbReference>
<dbReference type="InterPro" id="IPR019862">
    <property type="entry name" value="Motility-assoc_prot_GldE"/>
</dbReference>
<accession>A0ABS3M4R6</accession>
<name>A0ABS3M4R6_9BACT</name>
<keyword evidence="3" id="KW-1003">Cell membrane</keyword>
<evidence type="ECO:0000256" key="11">
    <source>
        <dbReference type="SAM" id="Phobius"/>
    </source>
</evidence>
<dbReference type="InterPro" id="IPR005170">
    <property type="entry name" value="Transptr-assoc_dom"/>
</dbReference>
<evidence type="ECO:0000256" key="8">
    <source>
        <dbReference type="ARBA" id="ARBA00023136"/>
    </source>
</evidence>
<evidence type="ECO:0000256" key="2">
    <source>
        <dbReference type="ARBA" id="ARBA00006337"/>
    </source>
</evidence>
<feature type="domain" description="CBS" evidence="12">
    <location>
        <begin position="273"/>
        <end position="330"/>
    </location>
</feature>
<dbReference type="Pfam" id="PF03471">
    <property type="entry name" value="CorC_HlyC"/>
    <property type="match status" value="1"/>
</dbReference>
<dbReference type="SMART" id="SM00116">
    <property type="entry name" value="CBS"/>
    <property type="match status" value="2"/>
</dbReference>
<dbReference type="Gene3D" id="3.30.465.10">
    <property type="match status" value="1"/>
</dbReference>
<evidence type="ECO:0000256" key="3">
    <source>
        <dbReference type="ARBA" id="ARBA00022475"/>
    </source>
</evidence>
<evidence type="ECO:0000313" key="15">
    <source>
        <dbReference type="Proteomes" id="UP000664265"/>
    </source>
</evidence>
<dbReference type="InterPro" id="IPR000644">
    <property type="entry name" value="CBS_dom"/>
</dbReference>
<keyword evidence="8 10" id="KW-0472">Membrane</keyword>
<dbReference type="Pfam" id="PF01595">
    <property type="entry name" value="CNNM"/>
    <property type="match status" value="1"/>
</dbReference>
<evidence type="ECO:0000256" key="7">
    <source>
        <dbReference type="ARBA" id="ARBA00023122"/>
    </source>
</evidence>
<comment type="similarity">
    <text evidence="2">Belongs to the UPF0053 family.</text>
</comment>
<comment type="caution">
    <text evidence="14">The sequence shown here is derived from an EMBL/GenBank/DDBJ whole genome shotgun (WGS) entry which is preliminary data.</text>
</comment>
<dbReference type="SUPFAM" id="SSF54631">
    <property type="entry name" value="CBS-domain pair"/>
    <property type="match status" value="1"/>
</dbReference>
<evidence type="ECO:0000256" key="1">
    <source>
        <dbReference type="ARBA" id="ARBA00004651"/>
    </source>
</evidence>
<dbReference type="Gene3D" id="3.10.580.10">
    <property type="entry name" value="CBS-domain"/>
    <property type="match status" value="1"/>
</dbReference>
<dbReference type="EMBL" id="JAERMS010000011">
    <property type="protein sequence ID" value="MBO1363168.1"/>
    <property type="molecule type" value="Genomic_DNA"/>
</dbReference>
<keyword evidence="15" id="KW-1185">Reference proteome</keyword>
<evidence type="ECO:0000259" key="13">
    <source>
        <dbReference type="PROSITE" id="PS51846"/>
    </source>
</evidence>
<reference evidence="14 15" key="1">
    <citation type="submission" date="2021-01" db="EMBL/GenBank/DDBJ databases">
        <title>Prevotella A2931 sp. nov.</title>
        <authorList>
            <person name="Buhl M."/>
            <person name="Oberhettinger P."/>
        </authorList>
    </citation>
    <scope>NUCLEOTIDE SEQUENCE [LARGE SCALE GENOMIC DNA]</scope>
    <source>
        <strain evidence="14 15">A2931</strain>
    </source>
</reference>
<evidence type="ECO:0000259" key="12">
    <source>
        <dbReference type="PROSITE" id="PS51371"/>
    </source>
</evidence>
<dbReference type="PROSITE" id="PS51846">
    <property type="entry name" value="CNNM"/>
    <property type="match status" value="1"/>
</dbReference>
<feature type="domain" description="CNNM transmembrane" evidence="13">
    <location>
        <begin position="2"/>
        <end position="191"/>
    </location>
</feature>
<keyword evidence="4 10" id="KW-0812">Transmembrane</keyword>
<evidence type="ECO:0000256" key="6">
    <source>
        <dbReference type="ARBA" id="ARBA00022989"/>
    </source>
</evidence>
<dbReference type="RefSeq" id="WP_199222684.1">
    <property type="nucleotide sequence ID" value="NZ_JAERMS010000011.1"/>
</dbReference>
<evidence type="ECO:0000256" key="4">
    <source>
        <dbReference type="ARBA" id="ARBA00022692"/>
    </source>
</evidence>
<comment type="subcellular location">
    <subcellularLocation>
        <location evidence="1">Cell membrane</location>
        <topology evidence="1">Multi-pass membrane protein</topology>
    </subcellularLocation>
</comment>
<protein>
    <submittedName>
        <fullName evidence="14">Gliding motility-associated protein GldE</fullName>
    </submittedName>
</protein>
<keyword evidence="5" id="KW-0677">Repeat</keyword>
<keyword evidence="6 10" id="KW-1133">Transmembrane helix</keyword>
<dbReference type="CDD" id="cd04590">
    <property type="entry name" value="CBS_pair_CorC_HlyC_assoc"/>
    <property type="match status" value="1"/>
</dbReference>
<dbReference type="Pfam" id="PF00571">
    <property type="entry name" value="CBS"/>
    <property type="match status" value="2"/>
</dbReference>
<feature type="transmembrane region" description="Helical" evidence="11">
    <location>
        <begin position="63"/>
        <end position="85"/>
    </location>
</feature>
<organism evidence="14 15">
    <name type="scientific">Prevotella illustrans</name>
    <dbReference type="NCBI Taxonomy" id="2800387"/>
    <lineage>
        <taxon>Bacteria</taxon>
        <taxon>Pseudomonadati</taxon>
        <taxon>Bacteroidota</taxon>
        <taxon>Bacteroidia</taxon>
        <taxon>Bacteroidales</taxon>
        <taxon>Prevotellaceae</taxon>
        <taxon>Prevotella</taxon>
    </lineage>
</organism>
<dbReference type="InterPro" id="IPR016169">
    <property type="entry name" value="FAD-bd_PCMH_sub2"/>
</dbReference>
<evidence type="ECO:0000313" key="14">
    <source>
        <dbReference type="EMBL" id="MBO1363168.1"/>
    </source>
</evidence>
<evidence type="ECO:0000256" key="5">
    <source>
        <dbReference type="ARBA" id="ARBA00022737"/>
    </source>
</evidence>
<dbReference type="NCBIfam" id="TIGR03520">
    <property type="entry name" value="GldE"/>
    <property type="match status" value="1"/>
</dbReference>
<dbReference type="InterPro" id="IPR036318">
    <property type="entry name" value="FAD-bd_PCMH-like_sf"/>
</dbReference>
<feature type="transmembrane region" description="Helical" evidence="11">
    <location>
        <begin position="97"/>
        <end position="118"/>
    </location>
</feature>
<feature type="domain" description="CBS" evidence="12">
    <location>
        <begin position="209"/>
        <end position="268"/>
    </location>
</feature>
<dbReference type="SUPFAM" id="SSF56176">
    <property type="entry name" value="FAD-binding/transporter-associated domain-like"/>
    <property type="match status" value="1"/>
</dbReference>
<dbReference type="SMART" id="SM01091">
    <property type="entry name" value="CorC_HlyC"/>
    <property type="match status" value="1"/>
</dbReference>
<evidence type="ECO:0000256" key="9">
    <source>
        <dbReference type="PROSITE-ProRule" id="PRU00703"/>
    </source>
</evidence>
<gene>
    <name evidence="14" type="primary">gldE</name>
    <name evidence="14" type="ORF">JHU38_05165</name>
</gene>
<dbReference type="PROSITE" id="PS51371">
    <property type="entry name" value="CBS"/>
    <property type="match status" value="2"/>
</dbReference>
<dbReference type="PANTHER" id="PTHR22777">
    <property type="entry name" value="HEMOLYSIN-RELATED"/>
    <property type="match status" value="1"/>
</dbReference>
<dbReference type="InterPro" id="IPR002550">
    <property type="entry name" value="CNNM"/>
</dbReference>
<keyword evidence="7 9" id="KW-0129">CBS domain</keyword>